<dbReference type="SUPFAM" id="SSF47413">
    <property type="entry name" value="lambda repressor-like DNA-binding domains"/>
    <property type="match status" value="1"/>
</dbReference>
<dbReference type="CDD" id="cd00093">
    <property type="entry name" value="HTH_XRE"/>
    <property type="match status" value="1"/>
</dbReference>
<sequence>MSQKVVSNGQRIAALIRAGRIRKGWNQATLAQHAGISRSTLIHLERGSIQDPHAATLAKLAQALELSPEQFLPSAAWSPTAPPSSARAAAFDRATNLALQAAADLYPERFADFSPAEWDELASQFGVGGGLTVEGALAAADRLRADRETLDKLRVVLQTHLREPARQVIEALYRAVEVVPRTVAAKDCSEHNTCH</sequence>
<feature type="domain" description="HTH cro/C1-type" evidence="1">
    <location>
        <begin position="16"/>
        <end position="71"/>
    </location>
</feature>
<comment type="caution">
    <text evidence="2">The sequence shown here is derived from an EMBL/GenBank/DDBJ whole genome shotgun (WGS) entry which is preliminary data.</text>
</comment>
<dbReference type="Pfam" id="PF01381">
    <property type="entry name" value="HTH_3"/>
    <property type="match status" value="1"/>
</dbReference>
<dbReference type="Gene3D" id="1.10.260.40">
    <property type="entry name" value="lambda repressor-like DNA-binding domains"/>
    <property type="match status" value="1"/>
</dbReference>
<dbReference type="GO" id="GO:0003677">
    <property type="term" value="F:DNA binding"/>
    <property type="evidence" value="ECO:0007669"/>
    <property type="project" value="InterPro"/>
</dbReference>
<evidence type="ECO:0000259" key="1">
    <source>
        <dbReference type="PROSITE" id="PS50943"/>
    </source>
</evidence>
<dbReference type="InterPro" id="IPR001387">
    <property type="entry name" value="Cro/C1-type_HTH"/>
</dbReference>
<dbReference type="InterPro" id="IPR010982">
    <property type="entry name" value="Lambda_DNA-bd_dom_sf"/>
</dbReference>
<dbReference type="PROSITE" id="PS50943">
    <property type="entry name" value="HTH_CROC1"/>
    <property type="match status" value="1"/>
</dbReference>
<reference evidence="2" key="1">
    <citation type="journal article" date="2020" name="mSystems">
        <title>Genome- and Community-Level Interaction Insights into Carbon Utilization and Element Cycling Functions of Hydrothermarchaeota in Hydrothermal Sediment.</title>
        <authorList>
            <person name="Zhou Z."/>
            <person name="Liu Y."/>
            <person name="Xu W."/>
            <person name="Pan J."/>
            <person name="Luo Z.H."/>
            <person name="Li M."/>
        </authorList>
    </citation>
    <scope>NUCLEOTIDE SEQUENCE [LARGE SCALE GENOMIC DNA]</scope>
    <source>
        <strain evidence="2">SpSt-508</strain>
    </source>
</reference>
<dbReference type="EMBL" id="DSVQ01000012">
    <property type="protein sequence ID" value="HGT38829.1"/>
    <property type="molecule type" value="Genomic_DNA"/>
</dbReference>
<protein>
    <submittedName>
        <fullName evidence="2">XRE family transcriptional regulator</fullName>
    </submittedName>
</protein>
<proteinExistence type="predicted"/>
<accession>A0A7C4QQT5</accession>
<dbReference type="SMART" id="SM00530">
    <property type="entry name" value="HTH_XRE"/>
    <property type="match status" value="1"/>
</dbReference>
<dbReference type="AlphaFoldDB" id="A0A7C4QQT5"/>
<name>A0A7C4QQT5_9PLAN</name>
<organism evidence="2">
    <name type="scientific">Schlesneria paludicola</name>
    <dbReference type="NCBI Taxonomy" id="360056"/>
    <lineage>
        <taxon>Bacteria</taxon>
        <taxon>Pseudomonadati</taxon>
        <taxon>Planctomycetota</taxon>
        <taxon>Planctomycetia</taxon>
        <taxon>Planctomycetales</taxon>
        <taxon>Planctomycetaceae</taxon>
        <taxon>Schlesneria</taxon>
    </lineage>
</organism>
<evidence type="ECO:0000313" key="2">
    <source>
        <dbReference type="EMBL" id="HGT38829.1"/>
    </source>
</evidence>
<gene>
    <name evidence="2" type="ORF">ENS64_06135</name>
</gene>